<dbReference type="RefSeq" id="WP_165341599.1">
    <property type="nucleotide sequence ID" value="NZ_JAAKZX010000078.1"/>
</dbReference>
<protein>
    <submittedName>
        <fullName evidence="1">Uncharacterized protein</fullName>
    </submittedName>
</protein>
<dbReference type="EMBL" id="JAAKZX010000078">
    <property type="protein sequence ID" value="NGO45031.1"/>
    <property type="molecule type" value="Genomic_DNA"/>
</dbReference>
<comment type="caution">
    <text evidence="1">The sequence shown here is derived from an EMBL/GenBank/DDBJ whole genome shotgun (WGS) entry which is preliminary data.</text>
</comment>
<organism evidence="1 2">
    <name type="scientific">Streptomyces ureilyticus</name>
    <dbReference type="NCBI Taxonomy" id="1775131"/>
    <lineage>
        <taxon>Bacteria</taxon>
        <taxon>Bacillati</taxon>
        <taxon>Actinomycetota</taxon>
        <taxon>Actinomycetes</taxon>
        <taxon>Kitasatosporales</taxon>
        <taxon>Streptomycetaceae</taxon>
        <taxon>Streptomyces</taxon>
    </lineage>
</organism>
<evidence type="ECO:0000313" key="1">
    <source>
        <dbReference type="EMBL" id="NGO45031.1"/>
    </source>
</evidence>
<name>A0ABX0E150_9ACTN</name>
<gene>
    <name evidence="1" type="ORF">G6048_23700</name>
</gene>
<keyword evidence="2" id="KW-1185">Reference proteome</keyword>
<dbReference type="Proteomes" id="UP001518140">
    <property type="component" value="Unassembled WGS sequence"/>
</dbReference>
<evidence type="ECO:0000313" key="2">
    <source>
        <dbReference type="Proteomes" id="UP001518140"/>
    </source>
</evidence>
<sequence length="68" mass="7978">MHHERSKELRCDRIPPLKRIPLDLDADTAYEDTGYECQYLETDYGPPRWVNEAVILGKTGVIFREIRS</sequence>
<accession>A0ABX0E150</accession>
<proteinExistence type="predicted"/>
<reference evidence="1 2" key="1">
    <citation type="submission" date="2020-02" db="EMBL/GenBank/DDBJ databases">
        <title>Whole-genome analyses of novel actinobacteria.</title>
        <authorList>
            <person name="Sahin N."/>
            <person name="Tokatli A."/>
        </authorList>
    </citation>
    <scope>NUCLEOTIDE SEQUENCE [LARGE SCALE GENOMIC DNA]</scope>
    <source>
        <strain evidence="1 2">YC419</strain>
    </source>
</reference>